<dbReference type="GeneID" id="81473181"/>
<reference evidence="2" key="2">
    <citation type="submission" date="2020-11" db="EMBL/GenBank/DDBJ databases">
        <title>Description of novel Gluconobacter species.</title>
        <authorList>
            <person name="Cleenwerck I."/>
            <person name="Cnockaert M."/>
            <person name="Borremans W."/>
            <person name="Wieme A.D."/>
            <person name="De Vuyst L."/>
            <person name="Vandamme P."/>
        </authorList>
    </citation>
    <scope>NUCLEOTIDE SEQUENCE</scope>
    <source>
        <strain evidence="2">R71697</strain>
    </source>
</reference>
<keyword evidence="1" id="KW-0472">Membrane</keyword>
<keyword evidence="1" id="KW-1133">Transmembrane helix</keyword>
<evidence type="ECO:0000256" key="1">
    <source>
        <dbReference type="SAM" id="Phobius"/>
    </source>
</evidence>
<evidence type="ECO:0000313" key="3">
    <source>
        <dbReference type="Proteomes" id="UP000661006"/>
    </source>
</evidence>
<dbReference type="AlphaFoldDB" id="A0A9Q2FIS4"/>
<gene>
    <name evidence="2" type="ORF">HKD32_00635</name>
</gene>
<reference evidence="2" key="1">
    <citation type="submission" date="2020-04" db="EMBL/GenBank/DDBJ databases">
        <authorList>
            <person name="Sombolestani A."/>
        </authorList>
    </citation>
    <scope>NUCLEOTIDE SEQUENCE</scope>
    <source>
        <strain evidence="2">R71697</strain>
    </source>
</reference>
<dbReference type="Proteomes" id="UP000661006">
    <property type="component" value="Unassembled WGS sequence"/>
</dbReference>
<feature type="transmembrane region" description="Helical" evidence="1">
    <location>
        <begin position="123"/>
        <end position="147"/>
    </location>
</feature>
<comment type="caution">
    <text evidence="2">The sequence shown here is derived from an EMBL/GenBank/DDBJ whole genome shotgun (WGS) entry which is preliminary data.</text>
</comment>
<feature type="transmembrane region" description="Helical" evidence="1">
    <location>
        <begin position="51"/>
        <end position="80"/>
    </location>
</feature>
<name>A0A9Q2FIS4_GLUJA</name>
<protein>
    <submittedName>
        <fullName evidence="2">Uncharacterized protein</fullName>
    </submittedName>
</protein>
<organism evidence="2 3">
    <name type="scientific">Gluconobacter japonicus</name>
    <dbReference type="NCBI Taxonomy" id="376620"/>
    <lineage>
        <taxon>Bacteria</taxon>
        <taxon>Pseudomonadati</taxon>
        <taxon>Pseudomonadota</taxon>
        <taxon>Alphaproteobacteria</taxon>
        <taxon>Acetobacterales</taxon>
        <taxon>Acetobacteraceae</taxon>
        <taxon>Gluconobacter</taxon>
    </lineage>
</organism>
<evidence type="ECO:0000313" key="2">
    <source>
        <dbReference type="EMBL" id="MBF0869365.1"/>
    </source>
</evidence>
<feature type="transmembrane region" description="Helical" evidence="1">
    <location>
        <begin position="100"/>
        <end position="117"/>
    </location>
</feature>
<keyword evidence="1" id="KW-0812">Transmembrane</keyword>
<dbReference type="EMBL" id="JABCQN010000001">
    <property type="protein sequence ID" value="MBF0869365.1"/>
    <property type="molecule type" value="Genomic_DNA"/>
</dbReference>
<accession>A0A9Q2FIS4</accession>
<dbReference type="RefSeq" id="WP_061932876.1">
    <property type="nucleotide sequence ID" value="NZ_JABCQN010000001.1"/>
</dbReference>
<proteinExistence type="predicted"/>
<sequence>MTSSNFIVRCDDWLIDRVFQPIANRLPAGLSAVQLGLSFQLGSLMLNGAALLLPIVLFGVTLGGLVDTALIWFMNLAFLLGMKKTIPLIRPGMMNPLRPMMLSMRMIAIAFLIYQLFRGLDGVGIGWILSQLMTLSQLTFVMGLYFVSCQPQPPRQRMSSRTGPIIEGVWSTGGRIN</sequence>